<dbReference type="InterPro" id="IPR000863">
    <property type="entry name" value="Sulfotransferase_dom"/>
</dbReference>
<feature type="domain" description="Sulfotransferase" evidence="7">
    <location>
        <begin position="112"/>
        <end position="328"/>
    </location>
</feature>
<reference evidence="8 9" key="1">
    <citation type="submission" date="2024-10" db="EMBL/GenBank/DDBJ databases">
        <title>Updated reference genomes for cyclostephanoid diatoms.</title>
        <authorList>
            <person name="Roberts W.R."/>
            <person name="Alverson A.J."/>
        </authorList>
    </citation>
    <scope>NUCLEOTIDE SEQUENCE [LARGE SCALE GENOMIC DNA]</scope>
    <source>
        <strain evidence="8 9">AJA010-31</strain>
    </source>
</reference>
<evidence type="ECO:0000313" key="9">
    <source>
        <dbReference type="Proteomes" id="UP001530400"/>
    </source>
</evidence>
<dbReference type="PANTHER" id="PTHR10605">
    <property type="entry name" value="HEPARAN SULFATE SULFOTRANSFERASE"/>
    <property type="match status" value="1"/>
</dbReference>
<evidence type="ECO:0000256" key="2">
    <source>
        <dbReference type="ARBA" id="ARBA00023180"/>
    </source>
</evidence>
<keyword evidence="6" id="KW-0472">Membrane</keyword>
<evidence type="ECO:0000256" key="4">
    <source>
        <dbReference type="PIRSR" id="PIRSR637359-2"/>
    </source>
</evidence>
<organism evidence="8 9">
    <name type="scientific">Cyclotella atomus</name>
    <dbReference type="NCBI Taxonomy" id="382360"/>
    <lineage>
        <taxon>Eukaryota</taxon>
        <taxon>Sar</taxon>
        <taxon>Stramenopiles</taxon>
        <taxon>Ochrophyta</taxon>
        <taxon>Bacillariophyta</taxon>
        <taxon>Coscinodiscophyceae</taxon>
        <taxon>Thalassiosirophycidae</taxon>
        <taxon>Stephanodiscales</taxon>
        <taxon>Stephanodiscaceae</taxon>
        <taxon>Cyclotella</taxon>
    </lineage>
</organism>
<dbReference type="Pfam" id="PF00685">
    <property type="entry name" value="Sulfotransfer_1"/>
    <property type="match status" value="1"/>
</dbReference>
<feature type="region of interest" description="Disordered" evidence="5">
    <location>
        <begin position="65"/>
        <end position="99"/>
    </location>
</feature>
<feature type="transmembrane region" description="Helical" evidence="6">
    <location>
        <begin position="21"/>
        <end position="42"/>
    </location>
</feature>
<gene>
    <name evidence="8" type="ORF">ACHAWO_003340</name>
</gene>
<feature type="binding site" evidence="4">
    <location>
        <position position="221"/>
    </location>
    <ligand>
        <name>3'-phosphoadenylyl sulfate</name>
        <dbReference type="ChEBI" id="CHEBI:58339"/>
    </ligand>
</feature>
<dbReference type="EMBL" id="JALLPJ020000993">
    <property type="protein sequence ID" value="KAL3778312.1"/>
    <property type="molecule type" value="Genomic_DNA"/>
</dbReference>
<dbReference type="Proteomes" id="UP001530400">
    <property type="component" value="Unassembled WGS sequence"/>
</dbReference>
<evidence type="ECO:0000256" key="5">
    <source>
        <dbReference type="SAM" id="MobiDB-lite"/>
    </source>
</evidence>
<keyword evidence="2" id="KW-0325">Glycoprotein</keyword>
<dbReference type="AlphaFoldDB" id="A0ABD3NST0"/>
<name>A0ABD3NST0_9STRA</name>
<accession>A0ABD3NST0</accession>
<evidence type="ECO:0000256" key="6">
    <source>
        <dbReference type="SAM" id="Phobius"/>
    </source>
</evidence>
<feature type="binding site" evidence="4">
    <location>
        <position position="229"/>
    </location>
    <ligand>
        <name>3'-phosphoadenylyl sulfate</name>
        <dbReference type="ChEBI" id="CHEBI:58339"/>
    </ligand>
</feature>
<evidence type="ECO:0000256" key="1">
    <source>
        <dbReference type="ARBA" id="ARBA00022679"/>
    </source>
</evidence>
<comment type="caution">
    <text evidence="8">The sequence shown here is derived from an EMBL/GenBank/DDBJ whole genome shotgun (WGS) entry which is preliminary data.</text>
</comment>
<evidence type="ECO:0000259" key="7">
    <source>
        <dbReference type="Pfam" id="PF00685"/>
    </source>
</evidence>
<protein>
    <recommendedName>
        <fullName evidence="7">Sulfotransferase domain-containing protein</fullName>
    </recommendedName>
</protein>
<dbReference type="Gene3D" id="3.40.50.300">
    <property type="entry name" value="P-loop containing nucleotide triphosphate hydrolases"/>
    <property type="match status" value="1"/>
</dbReference>
<evidence type="ECO:0000313" key="8">
    <source>
        <dbReference type="EMBL" id="KAL3778312.1"/>
    </source>
</evidence>
<evidence type="ECO:0000256" key="3">
    <source>
        <dbReference type="PIRSR" id="PIRSR637359-1"/>
    </source>
</evidence>
<feature type="compositionally biased region" description="Polar residues" evidence="5">
    <location>
        <begin position="70"/>
        <end position="87"/>
    </location>
</feature>
<dbReference type="InterPro" id="IPR037359">
    <property type="entry name" value="NST/OST"/>
</dbReference>
<keyword evidence="6" id="KW-0812">Transmembrane</keyword>
<sequence>MVNQNTPTLRRDTSSRNRLSISSIIKYGIVVLVAICCYAYIWSVNKLFNSKNEMLGIVSPPEENKMAHGATSSNADMHGDGSNSRSLPQKVHSRNTQNLANSKAKTAPIVLPNVLLIGAQKAGTSSIAQWLHNNGVCHPKVFPGEPAYLIKEVQFFNQPNRYNAGIDFYSKRFEHCSEETHPWILDATPNYFIEASKVYNTYTDEKAGDALAKLKLIAILRDPVSRELSWYNHKLHEYKHGARDEWLLDVVHTNGTIKTFDEYSIELSRLITANPKDAFSLYVDHLKSWVELFGRQQLLILSYNEFVTDPSKTVGRLEEFLGVKLNGEFEKYNFWRDVSKEMPTIAKEVLGELFREKNEELYEFLANNPGPPMEEKPFPRFDE</sequence>
<keyword evidence="6" id="KW-1133">Transmembrane helix</keyword>
<keyword evidence="9" id="KW-1185">Reference proteome</keyword>
<keyword evidence="1" id="KW-0808">Transferase</keyword>
<dbReference type="PANTHER" id="PTHR10605:SF56">
    <property type="entry name" value="BIFUNCTIONAL HEPARAN SULFATE N-DEACETYLASE_N-SULFOTRANSFERASE"/>
    <property type="match status" value="1"/>
</dbReference>
<dbReference type="GO" id="GO:0016740">
    <property type="term" value="F:transferase activity"/>
    <property type="evidence" value="ECO:0007669"/>
    <property type="project" value="UniProtKB-KW"/>
</dbReference>
<proteinExistence type="predicted"/>
<dbReference type="InterPro" id="IPR027417">
    <property type="entry name" value="P-loop_NTPase"/>
</dbReference>
<feature type="active site" description="For sulfotransferase activity" evidence="3">
    <location>
        <position position="121"/>
    </location>
</feature>
<dbReference type="SUPFAM" id="SSF52540">
    <property type="entry name" value="P-loop containing nucleoside triphosphate hydrolases"/>
    <property type="match status" value="1"/>
</dbReference>